<proteinExistence type="predicted"/>
<evidence type="ECO:0000313" key="3">
    <source>
        <dbReference type="Proteomes" id="UP000261420"/>
    </source>
</evidence>
<feature type="compositionally biased region" description="Basic residues" evidence="1">
    <location>
        <begin position="40"/>
        <end position="63"/>
    </location>
</feature>
<name>A0A3B4UQ01_SERDU</name>
<organism evidence="2 3">
    <name type="scientific">Seriola dumerili</name>
    <name type="common">Greater amberjack</name>
    <name type="synonym">Caranx dumerili</name>
    <dbReference type="NCBI Taxonomy" id="41447"/>
    <lineage>
        <taxon>Eukaryota</taxon>
        <taxon>Metazoa</taxon>
        <taxon>Chordata</taxon>
        <taxon>Craniata</taxon>
        <taxon>Vertebrata</taxon>
        <taxon>Euteleostomi</taxon>
        <taxon>Actinopterygii</taxon>
        <taxon>Neopterygii</taxon>
        <taxon>Teleostei</taxon>
        <taxon>Neoteleostei</taxon>
        <taxon>Acanthomorphata</taxon>
        <taxon>Carangaria</taxon>
        <taxon>Carangiformes</taxon>
        <taxon>Carangidae</taxon>
        <taxon>Seriola</taxon>
    </lineage>
</organism>
<sequence>RWTTAGAVQIDSGSEKRSSRLRTEPSTTLAVSEISECGSKKKKEVPKGRRGRQGAERKAHRCRSNILLLNSRTKFMK</sequence>
<accession>A0A3B4UQ01</accession>
<evidence type="ECO:0000256" key="1">
    <source>
        <dbReference type="SAM" id="MobiDB-lite"/>
    </source>
</evidence>
<protein>
    <submittedName>
        <fullName evidence="2">Uncharacterized protein</fullName>
    </submittedName>
</protein>
<reference evidence="2" key="2">
    <citation type="submission" date="2025-09" db="UniProtKB">
        <authorList>
            <consortium name="Ensembl"/>
        </authorList>
    </citation>
    <scope>IDENTIFICATION</scope>
</reference>
<evidence type="ECO:0000313" key="2">
    <source>
        <dbReference type="Ensembl" id="ENSSDUP00000019815.1"/>
    </source>
</evidence>
<dbReference type="AlphaFoldDB" id="A0A3B4UQ01"/>
<keyword evidence="3" id="KW-1185">Reference proteome</keyword>
<feature type="compositionally biased region" description="Basic and acidic residues" evidence="1">
    <location>
        <begin position="13"/>
        <end position="23"/>
    </location>
</feature>
<reference evidence="2" key="1">
    <citation type="submission" date="2025-08" db="UniProtKB">
        <authorList>
            <consortium name="Ensembl"/>
        </authorList>
    </citation>
    <scope>IDENTIFICATION</scope>
</reference>
<dbReference type="Ensembl" id="ENSSDUT00000020165.1">
    <property type="protein sequence ID" value="ENSSDUP00000019815.1"/>
    <property type="gene ID" value="ENSSDUG00000014421.1"/>
</dbReference>
<dbReference type="Proteomes" id="UP000261420">
    <property type="component" value="Unplaced"/>
</dbReference>
<feature type="region of interest" description="Disordered" evidence="1">
    <location>
        <begin position="1"/>
        <end position="63"/>
    </location>
</feature>